<sequence>MRRLIDHVLRNALLVPRWSVCSFIRIRNNRGRPRQKALLRKEVSGLWQRGILLGSVIWYWKWTSGGDFMVENEWARHCVGGRYPLVGSPHASTFSTGGLLLLLLVLCQKAGRLLNDLGEGDY</sequence>
<protein>
    <submittedName>
        <fullName evidence="1">Uncharacterized protein</fullName>
    </submittedName>
</protein>
<comment type="caution">
    <text evidence="1">The sequence shown here is derived from an EMBL/GenBank/DDBJ whole genome shotgun (WGS) entry which is preliminary data.</text>
</comment>
<dbReference type="Proteomes" id="UP001054837">
    <property type="component" value="Unassembled WGS sequence"/>
</dbReference>
<accession>A0AAV4TDW4</accession>
<dbReference type="EMBL" id="BPLQ01009579">
    <property type="protein sequence ID" value="GIY44858.1"/>
    <property type="molecule type" value="Genomic_DNA"/>
</dbReference>
<proteinExistence type="predicted"/>
<reference evidence="1 2" key="1">
    <citation type="submission" date="2021-06" db="EMBL/GenBank/DDBJ databases">
        <title>Caerostris darwini draft genome.</title>
        <authorList>
            <person name="Kono N."/>
            <person name="Arakawa K."/>
        </authorList>
    </citation>
    <scope>NUCLEOTIDE SEQUENCE [LARGE SCALE GENOMIC DNA]</scope>
</reference>
<gene>
    <name evidence="1" type="ORF">CDAR_240891</name>
</gene>
<evidence type="ECO:0000313" key="2">
    <source>
        <dbReference type="Proteomes" id="UP001054837"/>
    </source>
</evidence>
<evidence type="ECO:0000313" key="1">
    <source>
        <dbReference type="EMBL" id="GIY44858.1"/>
    </source>
</evidence>
<organism evidence="1 2">
    <name type="scientific">Caerostris darwini</name>
    <dbReference type="NCBI Taxonomy" id="1538125"/>
    <lineage>
        <taxon>Eukaryota</taxon>
        <taxon>Metazoa</taxon>
        <taxon>Ecdysozoa</taxon>
        <taxon>Arthropoda</taxon>
        <taxon>Chelicerata</taxon>
        <taxon>Arachnida</taxon>
        <taxon>Araneae</taxon>
        <taxon>Araneomorphae</taxon>
        <taxon>Entelegynae</taxon>
        <taxon>Araneoidea</taxon>
        <taxon>Araneidae</taxon>
        <taxon>Caerostris</taxon>
    </lineage>
</organism>
<dbReference type="AlphaFoldDB" id="A0AAV4TDW4"/>
<keyword evidence="2" id="KW-1185">Reference proteome</keyword>
<name>A0AAV4TDW4_9ARAC</name>